<sequence length="81" mass="9126">MGGVDRVLVDEAHTIKSWKTMVARAAFVLSSNCQWCLTGTPLQVQFDQFVAQGKVLRNHASILELLLQLRQCCNHPCLVMR</sequence>
<dbReference type="EMBL" id="CAWUPB010000851">
    <property type="protein sequence ID" value="CAK7327223.1"/>
    <property type="molecule type" value="Genomic_DNA"/>
</dbReference>
<dbReference type="InterPro" id="IPR027417">
    <property type="entry name" value="P-loop_NTPase"/>
</dbReference>
<evidence type="ECO:0000313" key="5">
    <source>
        <dbReference type="EMBL" id="CAK7327223.1"/>
    </source>
</evidence>
<gene>
    <name evidence="5" type="ORF">DCAF_LOCUS4930</name>
</gene>
<dbReference type="GO" id="GO:0006281">
    <property type="term" value="P:DNA repair"/>
    <property type="evidence" value="ECO:0007669"/>
    <property type="project" value="TreeGrafter"/>
</dbReference>
<evidence type="ECO:0000259" key="4">
    <source>
        <dbReference type="Pfam" id="PF00176"/>
    </source>
</evidence>
<dbReference type="AlphaFoldDB" id="A0AAV1R000"/>
<dbReference type="Proteomes" id="UP001314170">
    <property type="component" value="Unassembled WGS sequence"/>
</dbReference>
<evidence type="ECO:0000313" key="6">
    <source>
        <dbReference type="Proteomes" id="UP001314170"/>
    </source>
</evidence>
<keyword evidence="6" id="KW-1185">Reference proteome</keyword>
<feature type="domain" description="SNF2 N-terminal" evidence="4">
    <location>
        <begin position="5"/>
        <end position="50"/>
    </location>
</feature>
<name>A0AAV1R000_9ROSI</name>
<dbReference type="SUPFAM" id="SSF52540">
    <property type="entry name" value="P-loop containing nucleoside triphosphate hydrolases"/>
    <property type="match status" value="1"/>
</dbReference>
<dbReference type="InterPro" id="IPR000330">
    <property type="entry name" value="SNF2_N"/>
</dbReference>
<dbReference type="PANTHER" id="PTHR45626:SF22">
    <property type="entry name" value="DNA REPAIR PROTEIN RAD5"/>
    <property type="match status" value="1"/>
</dbReference>
<dbReference type="InterPro" id="IPR050628">
    <property type="entry name" value="SNF2_RAD54_helicase_TF"/>
</dbReference>
<organism evidence="5 6">
    <name type="scientific">Dovyalis caffra</name>
    <dbReference type="NCBI Taxonomy" id="77055"/>
    <lineage>
        <taxon>Eukaryota</taxon>
        <taxon>Viridiplantae</taxon>
        <taxon>Streptophyta</taxon>
        <taxon>Embryophyta</taxon>
        <taxon>Tracheophyta</taxon>
        <taxon>Spermatophyta</taxon>
        <taxon>Magnoliopsida</taxon>
        <taxon>eudicotyledons</taxon>
        <taxon>Gunneridae</taxon>
        <taxon>Pentapetalae</taxon>
        <taxon>rosids</taxon>
        <taxon>fabids</taxon>
        <taxon>Malpighiales</taxon>
        <taxon>Salicaceae</taxon>
        <taxon>Flacourtieae</taxon>
        <taxon>Dovyalis</taxon>
    </lineage>
</organism>
<dbReference type="GO" id="GO:0016787">
    <property type="term" value="F:hydrolase activity"/>
    <property type="evidence" value="ECO:0007669"/>
    <property type="project" value="UniProtKB-KW"/>
</dbReference>
<dbReference type="GO" id="GO:0005524">
    <property type="term" value="F:ATP binding"/>
    <property type="evidence" value="ECO:0007669"/>
    <property type="project" value="UniProtKB-KW"/>
</dbReference>
<dbReference type="InterPro" id="IPR038718">
    <property type="entry name" value="SNF2-like_sf"/>
</dbReference>
<dbReference type="Pfam" id="PF00176">
    <property type="entry name" value="SNF2-rel_dom"/>
    <property type="match status" value="1"/>
</dbReference>
<keyword evidence="3" id="KW-0067">ATP-binding</keyword>
<reference evidence="5 6" key="1">
    <citation type="submission" date="2024-01" db="EMBL/GenBank/DDBJ databases">
        <authorList>
            <person name="Waweru B."/>
        </authorList>
    </citation>
    <scope>NUCLEOTIDE SEQUENCE [LARGE SCALE GENOMIC DNA]</scope>
</reference>
<dbReference type="GO" id="GO:0008094">
    <property type="term" value="F:ATP-dependent activity, acting on DNA"/>
    <property type="evidence" value="ECO:0007669"/>
    <property type="project" value="TreeGrafter"/>
</dbReference>
<protein>
    <recommendedName>
        <fullName evidence="4">SNF2 N-terminal domain-containing protein</fullName>
    </recommendedName>
</protein>
<dbReference type="GO" id="GO:0005634">
    <property type="term" value="C:nucleus"/>
    <property type="evidence" value="ECO:0007669"/>
    <property type="project" value="TreeGrafter"/>
</dbReference>
<comment type="caution">
    <text evidence="5">The sequence shown here is derived from an EMBL/GenBank/DDBJ whole genome shotgun (WGS) entry which is preliminary data.</text>
</comment>
<evidence type="ECO:0000256" key="2">
    <source>
        <dbReference type="ARBA" id="ARBA00022801"/>
    </source>
</evidence>
<keyword evidence="1" id="KW-0547">Nucleotide-binding</keyword>
<evidence type="ECO:0000256" key="3">
    <source>
        <dbReference type="ARBA" id="ARBA00022840"/>
    </source>
</evidence>
<dbReference type="PANTHER" id="PTHR45626">
    <property type="entry name" value="TRANSCRIPTION TERMINATION FACTOR 2-RELATED"/>
    <property type="match status" value="1"/>
</dbReference>
<dbReference type="Gene3D" id="3.40.50.10810">
    <property type="entry name" value="Tandem AAA-ATPase domain"/>
    <property type="match status" value="1"/>
</dbReference>
<proteinExistence type="predicted"/>
<accession>A0AAV1R000</accession>
<keyword evidence="2" id="KW-0378">Hydrolase</keyword>
<evidence type="ECO:0000256" key="1">
    <source>
        <dbReference type="ARBA" id="ARBA00022741"/>
    </source>
</evidence>